<dbReference type="eggNOG" id="ENOG502QRDQ">
    <property type="taxonomic scope" value="Eukaryota"/>
</dbReference>
<dbReference type="EMBL" id="DS469916">
    <property type="protein sequence ID" value="EDO31303.1"/>
    <property type="molecule type" value="Genomic_DNA"/>
</dbReference>
<accession>A7SYA6</accession>
<evidence type="ECO:0000256" key="1">
    <source>
        <dbReference type="ARBA" id="ARBA00023242"/>
    </source>
</evidence>
<evidence type="ECO:0000313" key="5">
    <source>
        <dbReference type="Proteomes" id="UP000001593"/>
    </source>
</evidence>
<feature type="domain" description="YDG" evidence="3">
    <location>
        <begin position="1"/>
        <end position="138"/>
    </location>
</feature>
<dbReference type="KEGG" id="nve:5502190"/>
<dbReference type="InterPro" id="IPR045134">
    <property type="entry name" value="UHRF1/2-like"/>
</dbReference>
<dbReference type="Gene3D" id="2.30.280.10">
    <property type="entry name" value="SRA-YDG"/>
    <property type="match status" value="1"/>
</dbReference>
<dbReference type="PhylomeDB" id="A7SYA6"/>
<proteinExistence type="predicted"/>
<dbReference type="SUPFAM" id="SSF88697">
    <property type="entry name" value="PUA domain-like"/>
    <property type="match status" value="1"/>
</dbReference>
<gene>
    <name evidence="4" type="ORF">NEMVEDRAFT_v1g137732</name>
</gene>
<comment type="subcellular location">
    <subcellularLocation>
        <location evidence="2">Nucleus</location>
    </subcellularLocation>
</comment>
<dbReference type="InterPro" id="IPR036987">
    <property type="entry name" value="SRA-YDG_sf"/>
</dbReference>
<evidence type="ECO:0000313" key="4">
    <source>
        <dbReference type="EMBL" id="EDO31303.1"/>
    </source>
</evidence>
<dbReference type="PANTHER" id="PTHR14140:SF27">
    <property type="entry name" value="OS04G0289800 PROTEIN"/>
    <property type="match status" value="1"/>
</dbReference>
<dbReference type="GO" id="GO:0005634">
    <property type="term" value="C:nucleus"/>
    <property type="evidence" value="ECO:0007669"/>
    <property type="project" value="UniProtKB-SubCell"/>
</dbReference>
<dbReference type="SMART" id="SM00466">
    <property type="entry name" value="SRA"/>
    <property type="match status" value="1"/>
</dbReference>
<dbReference type="InParanoid" id="A7SYA6"/>
<dbReference type="OrthoDB" id="2270193at2759"/>
<dbReference type="PANTHER" id="PTHR14140">
    <property type="entry name" value="E3 UBIQUITIN-PROTEIN LIGASE UHRF-RELATED"/>
    <property type="match status" value="1"/>
</dbReference>
<dbReference type="HOGENOM" id="CLU_090083_1_1_1"/>
<name>A7SYA6_NEMVE</name>
<dbReference type="FunFam" id="2.30.280.10:FF:000005">
    <property type="entry name" value="E3 ubiquitin-protein ligase UHRF1"/>
    <property type="match status" value="1"/>
</dbReference>
<feature type="non-terminal residue" evidence="4">
    <location>
        <position position="1"/>
    </location>
</feature>
<protein>
    <recommendedName>
        <fullName evidence="3">YDG domain-containing protein</fullName>
    </recommendedName>
</protein>
<reference evidence="4 5" key="1">
    <citation type="journal article" date="2007" name="Science">
        <title>Sea anemone genome reveals ancestral eumetazoan gene repertoire and genomic organization.</title>
        <authorList>
            <person name="Putnam N.H."/>
            <person name="Srivastava M."/>
            <person name="Hellsten U."/>
            <person name="Dirks B."/>
            <person name="Chapman J."/>
            <person name="Salamov A."/>
            <person name="Terry A."/>
            <person name="Shapiro H."/>
            <person name="Lindquist E."/>
            <person name="Kapitonov V.V."/>
            <person name="Jurka J."/>
            <person name="Genikhovich G."/>
            <person name="Grigoriev I.V."/>
            <person name="Lucas S.M."/>
            <person name="Steele R.E."/>
            <person name="Finnerty J.R."/>
            <person name="Technau U."/>
            <person name="Martindale M.Q."/>
            <person name="Rokhsar D.S."/>
        </authorList>
    </citation>
    <scope>NUCLEOTIDE SEQUENCE [LARGE SCALE GENOMIC DNA]</scope>
    <source>
        <strain evidence="5">CH2 X CH6</strain>
    </source>
</reference>
<dbReference type="InterPro" id="IPR003105">
    <property type="entry name" value="SRA_YDG"/>
</dbReference>
<evidence type="ECO:0000256" key="2">
    <source>
        <dbReference type="PROSITE-ProRule" id="PRU00358"/>
    </source>
</evidence>
<evidence type="ECO:0000259" key="3">
    <source>
        <dbReference type="PROSITE" id="PS51015"/>
    </source>
</evidence>
<dbReference type="OMA" id="GNTILYT"/>
<dbReference type="InterPro" id="IPR015947">
    <property type="entry name" value="PUA-like_sf"/>
</dbReference>
<organism evidence="4 5">
    <name type="scientific">Nematostella vectensis</name>
    <name type="common">Starlet sea anemone</name>
    <dbReference type="NCBI Taxonomy" id="45351"/>
    <lineage>
        <taxon>Eukaryota</taxon>
        <taxon>Metazoa</taxon>
        <taxon>Cnidaria</taxon>
        <taxon>Anthozoa</taxon>
        <taxon>Hexacorallia</taxon>
        <taxon>Actiniaria</taxon>
        <taxon>Edwardsiidae</taxon>
        <taxon>Nematostella</taxon>
    </lineage>
</organism>
<keyword evidence="5" id="KW-1185">Reference proteome</keyword>
<sequence length="146" mass="16137">MECSADGVHRPTVAGIHGNAEEGCYSLALSGGYEDDLDYGVCFTYTGEGGRDLKGTKSNPKNLRTAPQTKDQTLSRGNMALTKNVENHCPVRVIRGYKLHSQFAPEEGYRYDGLYTVERYWQAVGMSGFMVYKFALKRCGDQAPPP</sequence>
<dbReference type="Proteomes" id="UP000001593">
    <property type="component" value="Unassembled WGS sequence"/>
</dbReference>
<dbReference type="AlphaFoldDB" id="A7SYA6"/>
<dbReference type="STRING" id="45351.A7SYA6"/>
<dbReference type="PROSITE" id="PS51015">
    <property type="entry name" value="YDG"/>
    <property type="match status" value="1"/>
</dbReference>
<keyword evidence="1 2" id="KW-0539">Nucleus</keyword>
<dbReference type="Pfam" id="PF02182">
    <property type="entry name" value="SAD_SRA"/>
    <property type="match status" value="1"/>
</dbReference>